<proteinExistence type="inferred from homology"/>
<comment type="catalytic activity">
    <reaction evidence="6">
        <text>D-glyceraldehyde 3-phosphate = dihydroxyacetone phosphate</text>
        <dbReference type="Rhea" id="RHEA:18585"/>
        <dbReference type="ChEBI" id="CHEBI:57642"/>
        <dbReference type="ChEBI" id="CHEBI:59776"/>
        <dbReference type="EC" id="5.3.1.1"/>
    </reaction>
</comment>
<organism evidence="7 8">
    <name type="scientific">Bifidobacterium moraviense</name>
    <dbReference type="NCBI Taxonomy" id="2675323"/>
    <lineage>
        <taxon>Bacteria</taxon>
        <taxon>Bacillati</taxon>
        <taxon>Actinomycetota</taxon>
        <taxon>Actinomycetes</taxon>
        <taxon>Bifidobacteriales</taxon>
        <taxon>Bifidobacteriaceae</taxon>
        <taxon>Bifidobacterium</taxon>
    </lineage>
</organism>
<dbReference type="NCBIfam" id="TIGR00419">
    <property type="entry name" value="tim"/>
    <property type="match status" value="1"/>
</dbReference>
<keyword evidence="2 6" id="KW-0312">Gluconeogenesis</keyword>
<evidence type="ECO:0000313" key="7">
    <source>
        <dbReference type="EMBL" id="NMN00965.1"/>
    </source>
</evidence>
<dbReference type="GO" id="GO:0019563">
    <property type="term" value="P:glycerol catabolic process"/>
    <property type="evidence" value="ECO:0007669"/>
    <property type="project" value="TreeGrafter"/>
</dbReference>
<comment type="subcellular location">
    <subcellularLocation>
        <location evidence="6">Cytoplasm</location>
    </subcellularLocation>
</comment>
<dbReference type="PROSITE" id="PS51440">
    <property type="entry name" value="TIM_2"/>
    <property type="match status" value="1"/>
</dbReference>
<dbReference type="InterPro" id="IPR013785">
    <property type="entry name" value="Aldolase_TIM"/>
</dbReference>
<evidence type="ECO:0000256" key="4">
    <source>
        <dbReference type="ARBA" id="ARBA00023152"/>
    </source>
</evidence>
<feature type="binding site" evidence="6">
    <location>
        <begin position="14"/>
        <end position="16"/>
    </location>
    <ligand>
        <name>substrate</name>
    </ligand>
</feature>
<dbReference type="InterPro" id="IPR022896">
    <property type="entry name" value="TrioseP_Isoase_bac/euk"/>
</dbReference>
<feature type="active site" description="Electrophile" evidence="6">
    <location>
        <position position="115"/>
    </location>
</feature>
<dbReference type="RefSeq" id="WP_169276050.1">
    <property type="nucleotide sequence ID" value="NZ_JAAIIH010000013.1"/>
</dbReference>
<feature type="binding site" evidence="6">
    <location>
        <begin position="254"/>
        <end position="255"/>
    </location>
    <ligand>
        <name>substrate</name>
    </ligand>
</feature>
<dbReference type="PANTHER" id="PTHR21139:SF42">
    <property type="entry name" value="TRIOSEPHOSPHATE ISOMERASE"/>
    <property type="match status" value="1"/>
</dbReference>
<comment type="subunit">
    <text evidence="6">Homodimer.</text>
</comment>
<comment type="similarity">
    <text evidence="1 6">Belongs to the triosephosphate isomerase family.</text>
</comment>
<dbReference type="Pfam" id="PF00121">
    <property type="entry name" value="TIM"/>
    <property type="match status" value="1"/>
</dbReference>
<protein>
    <recommendedName>
        <fullName evidence="6">Triosephosphate isomerase</fullName>
        <shortName evidence="6">TIM</shortName>
        <shortName evidence="6">TPI</shortName>
        <ecNumber evidence="6">5.3.1.1</ecNumber>
    </recommendedName>
    <alternativeName>
        <fullName evidence="6">Triose-phosphate isomerase</fullName>
    </alternativeName>
</protein>
<dbReference type="GO" id="GO:0006096">
    <property type="term" value="P:glycolytic process"/>
    <property type="evidence" value="ECO:0007669"/>
    <property type="project" value="UniProtKB-UniRule"/>
</dbReference>
<dbReference type="InterPro" id="IPR000652">
    <property type="entry name" value="Triosephosphate_isomerase"/>
</dbReference>
<dbReference type="InterPro" id="IPR035990">
    <property type="entry name" value="TIM_sf"/>
</dbReference>
<dbReference type="Proteomes" id="UP000588277">
    <property type="component" value="Unassembled WGS sequence"/>
</dbReference>
<dbReference type="AlphaFoldDB" id="A0A7Y0F2R2"/>
<dbReference type="SUPFAM" id="SSF51351">
    <property type="entry name" value="Triosephosphate isomerase (TIM)"/>
    <property type="match status" value="1"/>
</dbReference>
<name>A0A7Y0F2R2_9BIFI</name>
<evidence type="ECO:0000256" key="5">
    <source>
        <dbReference type="ARBA" id="ARBA00023235"/>
    </source>
</evidence>
<dbReference type="UniPathway" id="UPA00109">
    <property type="reaction ID" value="UER00189"/>
</dbReference>
<gene>
    <name evidence="6" type="primary">tpiA</name>
    <name evidence="7" type="ORF">G1C96_1547</name>
</gene>
<dbReference type="UniPathway" id="UPA00138"/>
<keyword evidence="3 6" id="KW-0963">Cytoplasm</keyword>
<dbReference type="CDD" id="cd00311">
    <property type="entry name" value="TIM"/>
    <property type="match status" value="1"/>
</dbReference>
<evidence type="ECO:0000256" key="1">
    <source>
        <dbReference type="ARBA" id="ARBA00007422"/>
    </source>
</evidence>
<dbReference type="GO" id="GO:0004807">
    <property type="term" value="F:triose-phosphate isomerase activity"/>
    <property type="evidence" value="ECO:0007669"/>
    <property type="project" value="UniProtKB-UniRule"/>
</dbReference>
<sequence>MPARPRRRPLVMGNWKMNLNHREAARWMVDYSGMNDDWERRMAASGQPLDRPEIGILPPFTSIQSFIDTIDERGMDGDLAVGAQTVSDVAKGAYTGDISADMLSALGCRYVLVGHSEQRRYHPEDDDTFATKMRVVLDNGMLPILCIGETALGREHGIGIDYALRQLAEAVSRMSCEDMRRVTIAYEPVWSIGTGNVPDLNVIESALADIRDFINASFGADIAADVRILYGGSVKPDNAAAIIRLNDIDGFLVGGASLDPRSFAKICHRVAESSVNRRQRPASRGFKRPGRMTIAEFEHPDLEPARRALAADVARDFPDSHSWRLSLALAAYRTAGFAWLEVMAVQELIEAVDAAGTRIEEGPDMLRDIIWDSRRLIIEAMMALVERDAVQGMYSVEQWLVSSDPRLTHDERCKRLVQCYASSTCERAWRMFASDEPYEAFSTAFMEGYLSCDANTDNRRWRRRGIDRYKTRPWFPNHGDGTEEV</sequence>
<comment type="function">
    <text evidence="6">Involved in the gluconeogenesis. Catalyzes stereospecifically the conversion of dihydroxyacetone phosphate (DHAP) to D-glyceraldehyde-3-phosphate (G3P).</text>
</comment>
<keyword evidence="5 6" id="KW-0413">Isomerase</keyword>
<evidence type="ECO:0000256" key="6">
    <source>
        <dbReference type="HAMAP-Rule" id="MF_00147"/>
    </source>
</evidence>
<comment type="pathway">
    <text evidence="6">Carbohydrate degradation; glycolysis; D-glyceraldehyde 3-phosphate from glycerone phosphate: step 1/1.</text>
</comment>
<dbReference type="GO" id="GO:0046166">
    <property type="term" value="P:glyceraldehyde-3-phosphate biosynthetic process"/>
    <property type="evidence" value="ECO:0007669"/>
    <property type="project" value="TreeGrafter"/>
</dbReference>
<dbReference type="EMBL" id="JAAIIH010000013">
    <property type="protein sequence ID" value="NMN00965.1"/>
    <property type="molecule type" value="Genomic_DNA"/>
</dbReference>
<accession>A0A7Y0F2R2</accession>
<dbReference type="Gene3D" id="3.20.20.70">
    <property type="entry name" value="Aldolase class I"/>
    <property type="match status" value="1"/>
</dbReference>
<feature type="binding site" evidence="6">
    <location>
        <position position="233"/>
    </location>
    <ligand>
        <name>substrate</name>
    </ligand>
</feature>
<feature type="binding site" evidence="6">
    <location>
        <position position="193"/>
    </location>
    <ligand>
        <name>substrate</name>
    </ligand>
</feature>
<evidence type="ECO:0000256" key="3">
    <source>
        <dbReference type="ARBA" id="ARBA00022490"/>
    </source>
</evidence>
<dbReference type="PANTHER" id="PTHR21139">
    <property type="entry name" value="TRIOSEPHOSPHATE ISOMERASE"/>
    <property type="match status" value="1"/>
</dbReference>
<comment type="pathway">
    <text evidence="6">Carbohydrate biosynthesis; gluconeogenesis.</text>
</comment>
<dbReference type="HAMAP" id="MF_00147_B">
    <property type="entry name" value="TIM_B"/>
    <property type="match status" value="1"/>
</dbReference>
<evidence type="ECO:0000313" key="8">
    <source>
        <dbReference type="Proteomes" id="UP000588277"/>
    </source>
</evidence>
<reference evidence="7 8" key="1">
    <citation type="submission" date="2020-02" db="EMBL/GenBank/DDBJ databases">
        <title>Characterization of phylogenetic diversity of novel bifidobacterial species isolated in Czech ZOOs.</title>
        <authorList>
            <person name="Lugli G.A."/>
            <person name="Vera N.B."/>
            <person name="Ventura M."/>
        </authorList>
    </citation>
    <scope>NUCLEOTIDE SEQUENCE [LARGE SCALE GENOMIC DNA]</scope>
    <source>
        <strain evidence="7 8">DSM 109958</strain>
    </source>
</reference>
<comment type="caution">
    <text evidence="7">The sequence shown here is derived from an EMBL/GenBank/DDBJ whole genome shotgun (WGS) entry which is preliminary data.</text>
</comment>
<dbReference type="InterPro" id="IPR020861">
    <property type="entry name" value="Triosephosphate_isomerase_AS"/>
</dbReference>
<dbReference type="PROSITE" id="PS00171">
    <property type="entry name" value="TIM_1"/>
    <property type="match status" value="1"/>
</dbReference>
<keyword evidence="8" id="KW-1185">Reference proteome</keyword>
<keyword evidence="4 6" id="KW-0324">Glycolysis</keyword>
<dbReference type="EC" id="5.3.1.1" evidence="6"/>
<dbReference type="GO" id="GO:0006094">
    <property type="term" value="P:gluconeogenesis"/>
    <property type="evidence" value="ECO:0007669"/>
    <property type="project" value="UniProtKB-UniRule"/>
</dbReference>
<evidence type="ECO:0000256" key="2">
    <source>
        <dbReference type="ARBA" id="ARBA00022432"/>
    </source>
</evidence>
<feature type="active site" description="Proton acceptor" evidence="6">
    <location>
        <position position="187"/>
    </location>
</feature>
<dbReference type="GO" id="GO:0005829">
    <property type="term" value="C:cytosol"/>
    <property type="evidence" value="ECO:0007669"/>
    <property type="project" value="TreeGrafter"/>
</dbReference>